<sequence>MFLEKLEAKTRDSLPPEVVSKCVSRFKEIKGCGDRKEVSVLLGKESVGASILLSHADLLDEDDLIDLLFCPDIYSRYRSAELLTKIYQSKSHRKEYLSFFKQMLKDNTSYDESNYLLSLLIDFLSCKSSLEFDVEKRKMVLVTNKMFMEILHTSVFVKEIQYNTLMIILIFSYNMECIGKMDTLIDDVVIIVKEKAREKILRVCYGIIVNALENGYTFSPGRLNDISKCTEVLLEGGYSDEELVQDLEKVSSRITQNTKKFCIRNYLNELFSGRFEDSEYHHKEDFWSTNLNMLMKNKVEIVKVLKKYLKSSNPSWVCLACSDIFQLVKASPEINAVLNKYQVKEVLFNLINSDNDDIRFHAIQTLYTCISSEWS</sequence>
<dbReference type="Gene3D" id="1.25.40.150">
    <property type="entry name" value="V-type ATPase, subunit H, C-terminal domain"/>
    <property type="match status" value="1"/>
</dbReference>
<dbReference type="GO" id="GO:0046961">
    <property type="term" value="F:proton-transporting ATPase activity, rotational mechanism"/>
    <property type="evidence" value="ECO:0007669"/>
    <property type="project" value="InterPro"/>
</dbReference>
<protein>
    <submittedName>
        <fullName evidence="6">V-ATPase subunit H</fullName>
    </submittedName>
</protein>
<dbReference type="InterPro" id="IPR011989">
    <property type="entry name" value="ARM-like"/>
</dbReference>
<name>A0A9Q9C3X2_ENCHE</name>
<dbReference type="EMBL" id="CP075154">
    <property type="protein sequence ID" value="UTX43696.1"/>
    <property type="molecule type" value="Genomic_DNA"/>
</dbReference>
<dbReference type="InterPro" id="IPR038497">
    <property type="entry name" value="ATPase_V1-cplx_hsu_C_sf"/>
</dbReference>
<dbReference type="SUPFAM" id="SSF48371">
    <property type="entry name" value="ARM repeat"/>
    <property type="match status" value="1"/>
</dbReference>
<accession>A0A9Q9C3X2</accession>
<dbReference type="PANTHER" id="PTHR10698:SF0">
    <property type="entry name" value="V-TYPE PROTON ATPASE SUBUNIT H"/>
    <property type="match status" value="1"/>
</dbReference>
<dbReference type="Pfam" id="PF03224">
    <property type="entry name" value="V-ATPase_H_N"/>
    <property type="match status" value="1"/>
</dbReference>
<evidence type="ECO:0000313" key="6">
    <source>
        <dbReference type="EMBL" id="UTX43696.1"/>
    </source>
</evidence>
<dbReference type="PANTHER" id="PTHR10698">
    <property type="entry name" value="V-TYPE PROTON ATPASE SUBUNIT H"/>
    <property type="match status" value="1"/>
</dbReference>
<dbReference type="InterPro" id="IPR011987">
    <property type="entry name" value="ATPase_V1-cplx_hsu_C"/>
</dbReference>
<dbReference type="InterPro" id="IPR016024">
    <property type="entry name" value="ARM-type_fold"/>
</dbReference>
<organism evidence="6 7">
    <name type="scientific">Encephalitozoon hellem</name>
    <name type="common">Microsporidian parasite</name>
    <dbReference type="NCBI Taxonomy" id="27973"/>
    <lineage>
        <taxon>Eukaryota</taxon>
        <taxon>Fungi</taxon>
        <taxon>Fungi incertae sedis</taxon>
        <taxon>Microsporidia</taxon>
        <taxon>Unikaryonidae</taxon>
        <taxon>Encephalitozoon</taxon>
    </lineage>
</organism>
<gene>
    <name evidence="6" type="ORF">GPU96_08g14650</name>
</gene>
<evidence type="ECO:0000256" key="3">
    <source>
        <dbReference type="ARBA" id="ARBA00022781"/>
    </source>
</evidence>
<dbReference type="Pfam" id="PF11698">
    <property type="entry name" value="V-ATPase_H_C"/>
    <property type="match status" value="1"/>
</dbReference>
<dbReference type="GO" id="GO:0000221">
    <property type="term" value="C:vacuolar proton-transporting V-type ATPase, V1 domain"/>
    <property type="evidence" value="ECO:0007669"/>
    <property type="project" value="InterPro"/>
</dbReference>
<dbReference type="InterPro" id="IPR004908">
    <property type="entry name" value="ATPase_V1-cplx_hsu"/>
</dbReference>
<keyword evidence="4" id="KW-0406">Ion transport</keyword>
<evidence type="ECO:0000313" key="7">
    <source>
        <dbReference type="Proteomes" id="UP001059546"/>
    </source>
</evidence>
<dbReference type="AlphaFoldDB" id="A0A9Q9C3X2"/>
<dbReference type="Proteomes" id="UP001059546">
    <property type="component" value="Chromosome VIII"/>
</dbReference>
<keyword evidence="3" id="KW-0375">Hydrogen ion transport</keyword>
<evidence type="ECO:0000256" key="4">
    <source>
        <dbReference type="ARBA" id="ARBA00023065"/>
    </source>
</evidence>
<feature type="domain" description="ATPase V1 complex subunit H C-terminal" evidence="5">
    <location>
        <begin position="264"/>
        <end position="374"/>
    </location>
</feature>
<evidence type="ECO:0000259" key="5">
    <source>
        <dbReference type="Pfam" id="PF11698"/>
    </source>
</evidence>
<keyword evidence="2" id="KW-0813">Transport</keyword>
<comment type="similarity">
    <text evidence="1">Belongs to the V-ATPase H subunit family.</text>
</comment>
<proteinExistence type="inferred from homology"/>
<dbReference type="Gene3D" id="1.25.10.10">
    <property type="entry name" value="Leucine-rich Repeat Variant"/>
    <property type="match status" value="1"/>
</dbReference>
<reference evidence="6" key="1">
    <citation type="submission" date="2021-05" db="EMBL/GenBank/DDBJ databases">
        <title>Encephalitozoon hellem ATCC 50604 Complete Genome.</title>
        <authorList>
            <person name="Mascarenhas dos Santos A.C."/>
            <person name="Julian A.T."/>
            <person name="Pombert J.-F."/>
        </authorList>
    </citation>
    <scope>NUCLEOTIDE SEQUENCE</scope>
    <source>
        <strain evidence="6">ATCC 50604</strain>
    </source>
</reference>
<evidence type="ECO:0000256" key="1">
    <source>
        <dbReference type="ARBA" id="ARBA00008613"/>
    </source>
</evidence>
<evidence type="ECO:0000256" key="2">
    <source>
        <dbReference type="ARBA" id="ARBA00022448"/>
    </source>
</evidence>